<proteinExistence type="predicted"/>
<dbReference type="GO" id="GO:0003677">
    <property type="term" value="F:DNA binding"/>
    <property type="evidence" value="ECO:0007669"/>
    <property type="project" value="InterPro"/>
</dbReference>
<comment type="caution">
    <text evidence="2">The sequence shown here is derived from an EMBL/GenBank/DDBJ whole genome shotgun (WGS) entry which is preliminary data.</text>
</comment>
<reference evidence="3" key="1">
    <citation type="submission" date="2017-09" db="EMBL/GenBank/DDBJ databases">
        <title>Depth-based differentiation of microbial function through sediment-hosted aquifers and enrichment of novel symbionts in the deep terrestrial subsurface.</title>
        <authorList>
            <person name="Probst A.J."/>
            <person name="Ladd B."/>
            <person name="Jarett J.K."/>
            <person name="Geller-Mcgrath D.E."/>
            <person name="Sieber C.M.K."/>
            <person name="Emerson J.B."/>
            <person name="Anantharaman K."/>
            <person name="Thomas B.C."/>
            <person name="Malmstrom R."/>
            <person name="Stieglmeier M."/>
            <person name="Klingl A."/>
            <person name="Woyke T."/>
            <person name="Ryan C.M."/>
            <person name="Banfield J.F."/>
        </authorList>
    </citation>
    <scope>NUCLEOTIDE SEQUENCE [LARGE SCALE GENOMIC DNA]</scope>
</reference>
<evidence type="ECO:0000313" key="3">
    <source>
        <dbReference type="Proteomes" id="UP000231474"/>
    </source>
</evidence>
<organism evidence="2 3">
    <name type="scientific">Candidatus Shapirobacteria bacterium CG10_big_fil_rev_8_21_14_0_10_40_9</name>
    <dbReference type="NCBI Taxonomy" id="1974888"/>
    <lineage>
        <taxon>Bacteria</taxon>
        <taxon>Candidatus Shapironibacteriota</taxon>
    </lineage>
</organism>
<dbReference type="GO" id="GO:0006313">
    <property type="term" value="P:DNA transposition"/>
    <property type="evidence" value="ECO:0007669"/>
    <property type="project" value="InterPro"/>
</dbReference>
<dbReference type="SMART" id="SM01321">
    <property type="entry name" value="Y1_Tnp"/>
    <property type="match status" value="1"/>
</dbReference>
<dbReference type="Proteomes" id="UP000231474">
    <property type="component" value="Unassembled WGS sequence"/>
</dbReference>
<evidence type="ECO:0000259" key="1">
    <source>
        <dbReference type="SMART" id="SM01321"/>
    </source>
</evidence>
<dbReference type="PANTHER" id="PTHR34322">
    <property type="entry name" value="TRANSPOSASE, Y1_TNP DOMAIN-CONTAINING"/>
    <property type="match status" value="1"/>
</dbReference>
<gene>
    <name evidence="2" type="ORF">COU95_01825</name>
</gene>
<dbReference type="Gene3D" id="3.30.70.1290">
    <property type="entry name" value="Transposase IS200-like"/>
    <property type="match status" value="1"/>
</dbReference>
<dbReference type="InterPro" id="IPR002686">
    <property type="entry name" value="Transposase_17"/>
</dbReference>
<protein>
    <recommendedName>
        <fullName evidence="1">Transposase IS200-like domain-containing protein</fullName>
    </recommendedName>
</protein>
<evidence type="ECO:0000313" key="2">
    <source>
        <dbReference type="EMBL" id="PJE67540.1"/>
    </source>
</evidence>
<dbReference type="GO" id="GO:0004803">
    <property type="term" value="F:transposase activity"/>
    <property type="evidence" value="ECO:0007669"/>
    <property type="project" value="InterPro"/>
</dbReference>
<accession>A0A2M8L3N2</accession>
<dbReference type="EMBL" id="PFEK01000036">
    <property type="protein sequence ID" value="PJE67540.1"/>
    <property type="molecule type" value="Genomic_DNA"/>
</dbReference>
<name>A0A2M8L3N2_9BACT</name>
<dbReference type="InterPro" id="IPR036515">
    <property type="entry name" value="Transposase_17_sf"/>
</dbReference>
<dbReference type="Pfam" id="PF01797">
    <property type="entry name" value="Y1_Tnp"/>
    <property type="match status" value="1"/>
</dbReference>
<dbReference type="PANTHER" id="PTHR34322:SF2">
    <property type="entry name" value="TRANSPOSASE IS200-LIKE DOMAIN-CONTAINING PROTEIN"/>
    <property type="match status" value="1"/>
</dbReference>
<dbReference type="SUPFAM" id="SSF143422">
    <property type="entry name" value="Transposase IS200-like"/>
    <property type="match status" value="1"/>
</dbReference>
<feature type="domain" description="Transposase IS200-like" evidence="1">
    <location>
        <begin position="15"/>
        <end position="163"/>
    </location>
</feature>
<sequence length="240" mass="28331">MVLDMPARNAIKEYQENGFYHLYNRGVEKRQIFLDGQDYAVFLKYLKEYLLPKDELNLNQKLSAPNLSYKEKDKILKLLRLNNFADEIKFLAYCLLPNHFHFLIQQKDAKSIDKFMQSLCTRYTMYFNRKYKRVGSLFQAVYKAVLIASEEQFLHLSRYIHKQALALQVALQGETLQSPLQSQPSQPSSYPEYLGIRKTDWVHPEEVLSYFSNTNPALSYEFFVKEEDNLEIIQSIIIED</sequence>
<dbReference type="AlphaFoldDB" id="A0A2M8L3N2"/>